<name>A0A9W8HZJ8_9FUNG</name>
<evidence type="ECO:0000256" key="4">
    <source>
        <dbReference type="ARBA" id="ARBA00029904"/>
    </source>
</evidence>
<gene>
    <name evidence="6" type="primary">HCR1</name>
    <name evidence="6" type="ORF">H4R20_000263</name>
</gene>
<evidence type="ECO:0000256" key="5">
    <source>
        <dbReference type="SAM" id="MobiDB-lite"/>
    </source>
</evidence>
<feature type="compositionally biased region" description="Low complexity" evidence="5">
    <location>
        <begin position="11"/>
        <end position="20"/>
    </location>
</feature>
<dbReference type="Gene3D" id="1.10.246.60">
    <property type="entry name" value="Eukaryotic translation initiation factor 3 like domains"/>
    <property type="match status" value="1"/>
</dbReference>
<dbReference type="GO" id="GO:0005852">
    <property type="term" value="C:eukaryotic translation initiation factor 3 complex"/>
    <property type="evidence" value="ECO:0007669"/>
    <property type="project" value="InterPro"/>
</dbReference>
<feature type="region of interest" description="Disordered" evidence="5">
    <location>
        <begin position="208"/>
        <end position="234"/>
    </location>
</feature>
<reference evidence="6" key="1">
    <citation type="submission" date="2022-07" db="EMBL/GenBank/DDBJ databases">
        <title>Phylogenomic reconstructions and comparative analyses of Kickxellomycotina fungi.</title>
        <authorList>
            <person name="Reynolds N.K."/>
            <person name="Stajich J.E."/>
            <person name="Barry K."/>
            <person name="Grigoriev I.V."/>
            <person name="Crous P."/>
            <person name="Smith M.E."/>
        </authorList>
    </citation>
    <scope>NUCLEOTIDE SEQUENCE</scope>
    <source>
        <strain evidence="6">NRRL 1565</strain>
    </source>
</reference>
<evidence type="ECO:0000313" key="6">
    <source>
        <dbReference type="EMBL" id="KAJ2809268.1"/>
    </source>
</evidence>
<proteinExistence type="predicted"/>
<evidence type="ECO:0000313" key="7">
    <source>
        <dbReference type="Proteomes" id="UP001140094"/>
    </source>
</evidence>
<evidence type="ECO:0000256" key="1">
    <source>
        <dbReference type="ARBA" id="ARBA00022490"/>
    </source>
</evidence>
<evidence type="ECO:0000256" key="3">
    <source>
        <dbReference type="ARBA" id="ARBA00022917"/>
    </source>
</evidence>
<dbReference type="PANTHER" id="PTHR21681">
    <property type="entry name" value="EUKARYOTIC TRANSLATION INITIATION FACTOR 3 SUBUNIT J"/>
    <property type="match status" value="1"/>
</dbReference>
<dbReference type="PANTHER" id="PTHR21681:SF0">
    <property type="entry name" value="EUKARYOTIC TRANSLATION INITIATION FACTOR 3 SUBUNIT J"/>
    <property type="match status" value="1"/>
</dbReference>
<dbReference type="InterPro" id="IPR013906">
    <property type="entry name" value="eIF3j"/>
</dbReference>
<keyword evidence="1" id="KW-0963">Cytoplasm</keyword>
<dbReference type="GO" id="GO:0003743">
    <property type="term" value="F:translation initiation factor activity"/>
    <property type="evidence" value="ECO:0007669"/>
    <property type="project" value="UniProtKB-KW"/>
</dbReference>
<keyword evidence="7" id="KW-1185">Reference proteome</keyword>
<comment type="caution">
    <text evidence="6">The sequence shown here is derived from an EMBL/GenBank/DDBJ whole genome shotgun (WGS) entry which is preliminary data.</text>
</comment>
<evidence type="ECO:0000256" key="2">
    <source>
        <dbReference type="ARBA" id="ARBA00022540"/>
    </source>
</evidence>
<accession>A0A9W8HZJ8</accession>
<keyword evidence="3" id="KW-0648">Protein biosynthesis</keyword>
<dbReference type="EMBL" id="JANBUO010000006">
    <property type="protein sequence ID" value="KAJ2809268.1"/>
    <property type="molecule type" value="Genomic_DNA"/>
</dbReference>
<dbReference type="AlphaFoldDB" id="A0A9W8HZJ8"/>
<protein>
    <recommendedName>
        <fullName evidence="4">Eukaryotic translation initiation factor 3 30 kDa subunit</fullName>
    </recommendedName>
</protein>
<dbReference type="Proteomes" id="UP001140094">
    <property type="component" value="Unassembled WGS sequence"/>
</dbReference>
<sequence>MDDLGTNTTPAAAAAAVAVAQSKWGDEDNDSSGSAVDNWDDMDSEEESSSDEKPVAAAPKPKKEPISVRIAKKQAEREAKRAEAKLAAGEDSDVDEEDLVSRKLRERQRQIESDQDAINDLFTGMSVKDAKNGDVLTQLVPKTQPEFDELQAALVSRIQKVQGHRLYFGFLEKLIRELAVPLGDADVRRLSSTLTALASEKQRAAREAVKGKKKNKKAVLATGPPKTQVDMTDYSRDFDDFDDFM</sequence>
<keyword evidence="2 6" id="KW-0396">Initiation factor</keyword>
<organism evidence="6 7">
    <name type="scientific">Coemansia guatemalensis</name>
    <dbReference type="NCBI Taxonomy" id="2761395"/>
    <lineage>
        <taxon>Eukaryota</taxon>
        <taxon>Fungi</taxon>
        <taxon>Fungi incertae sedis</taxon>
        <taxon>Zoopagomycota</taxon>
        <taxon>Kickxellomycotina</taxon>
        <taxon>Kickxellomycetes</taxon>
        <taxon>Kickxellales</taxon>
        <taxon>Kickxellaceae</taxon>
        <taxon>Coemansia</taxon>
    </lineage>
</organism>
<feature type="compositionally biased region" description="Acidic residues" evidence="5">
    <location>
        <begin position="38"/>
        <end position="49"/>
    </location>
</feature>
<feature type="compositionally biased region" description="Polar residues" evidence="5">
    <location>
        <begin position="1"/>
        <end position="10"/>
    </location>
</feature>
<dbReference type="OrthoDB" id="20381at2759"/>
<dbReference type="Pfam" id="PF08597">
    <property type="entry name" value="eIF3_subunit"/>
    <property type="match status" value="1"/>
</dbReference>
<feature type="compositionally biased region" description="Basic and acidic residues" evidence="5">
    <location>
        <begin position="73"/>
        <end position="84"/>
    </location>
</feature>
<dbReference type="InterPro" id="IPR023194">
    <property type="entry name" value="eIF3-like_dom_sf"/>
</dbReference>
<feature type="region of interest" description="Disordered" evidence="5">
    <location>
        <begin position="1"/>
        <end position="99"/>
    </location>
</feature>